<comment type="subcellular location">
    <subcellularLocation>
        <location evidence="1">Cell outer membrane</location>
    </subcellularLocation>
</comment>
<evidence type="ECO:0000256" key="3">
    <source>
        <dbReference type="ARBA" id="ARBA00023237"/>
    </source>
</evidence>
<dbReference type="InterPro" id="IPR010104">
    <property type="entry name" value="TonB_rcpt_bac"/>
</dbReference>
<evidence type="ECO:0000259" key="5">
    <source>
        <dbReference type="Pfam" id="PF07715"/>
    </source>
</evidence>
<dbReference type="Proteomes" id="UP001216595">
    <property type="component" value="Unassembled WGS sequence"/>
</dbReference>
<evidence type="ECO:0000256" key="2">
    <source>
        <dbReference type="ARBA" id="ARBA00023136"/>
    </source>
</evidence>
<comment type="caution">
    <text evidence="6">The sequence shown here is derived from an EMBL/GenBank/DDBJ whole genome shotgun (WGS) entry which is preliminary data.</text>
</comment>
<dbReference type="EMBL" id="JAQQKW010000001">
    <property type="protein sequence ID" value="MDC7693186.1"/>
    <property type="molecule type" value="Genomic_DNA"/>
</dbReference>
<accession>A0ABT5IAH6</accession>
<dbReference type="PANTHER" id="PTHR40980:SF3">
    <property type="entry name" value="TONB-DEPENDENT RECEPTOR-LIKE BETA-BARREL DOMAIN-CONTAINING PROTEIN"/>
    <property type="match status" value="1"/>
</dbReference>
<gene>
    <name evidence="6" type="ORF">PQU94_02700</name>
</gene>
<evidence type="ECO:0000256" key="4">
    <source>
        <dbReference type="SAM" id="SignalP"/>
    </source>
</evidence>
<dbReference type="InterPro" id="IPR037066">
    <property type="entry name" value="Plug_dom_sf"/>
</dbReference>
<dbReference type="PANTHER" id="PTHR40980">
    <property type="entry name" value="PLUG DOMAIN-CONTAINING PROTEIN"/>
    <property type="match status" value="1"/>
</dbReference>
<name>A0ABT5IAH6_9CAUL</name>
<organism evidence="6 7">
    <name type="scientific">Asticcacaulis currens</name>
    <dbReference type="NCBI Taxonomy" id="2984210"/>
    <lineage>
        <taxon>Bacteria</taxon>
        <taxon>Pseudomonadati</taxon>
        <taxon>Pseudomonadota</taxon>
        <taxon>Alphaproteobacteria</taxon>
        <taxon>Caulobacterales</taxon>
        <taxon>Caulobacteraceae</taxon>
        <taxon>Asticcacaulis</taxon>
    </lineage>
</organism>
<dbReference type="SUPFAM" id="SSF56935">
    <property type="entry name" value="Porins"/>
    <property type="match status" value="1"/>
</dbReference>
<dbReference type="NCBIfam" id="TIGR01782">
    <property type="entry name" value="TonB-Xanth-Caul"/>
    <property type="match status" value="1"/>
</dbReference>
<evidence type="ECO:0000313" key="7">
    <source>
        <dbReference type="Proteomes" id="UP001216595"/>
    </source>
</evidence>
<keyword evidence="7" id="KW-1185">Reference proteome</keyword>
<dbReference type="InterPro" id="IPR012910">
    <property type="entry name" value="Plug_dom"/>
</dbReference>
<dbReference type="InterPro" id="IPR010916">
    <property type="entry name" value="TonB_box_CS"/>
</dbReference>
<keyword evidence="3" id="KW-0998">Cell outer membrane</keyword>
<reference evidence="6 7" key="1">
    <citation type="submission" date="2023-01" db="EMBL/GenBank/DDBJ databases">
        <title>Novel species of the genus Asticcacaulis isolated from rivers.</title>
        <authorList>
            <person name="Lu H."/>
        </authorList>
    </citation>
    <scope>NUCLEOTIDE SEQUENCE [LARGE SCALE GENOMIC DNA]</scope>
    <source>
        <strain evidence="6 7">DXS10W</strain>
    </source>
</reference>
<feature type="domain" description="TonB-dependent receptor plug" evidence="5">
    <location>
        <begin position="64"/>
        <end position="177"/>
    </location>
</feature>
<dbReference type="InterPro" id="IPR036942">
    <property type="entry name" value="Beta-barrel_TonB_sf"/>
</dbReference>
<dbReference type="Gene3D" id="2.40.170.20">
    <property type="entry name" value="TonB-dependent receptor, beta-barrel domain"/>
    <property type="match status" value="1"/>
</dbReference>
<keyword evidence="4" id="KW-0732">Signal</keyword>
<protein>
    <submittedName>
        <fullName evidence="6">TonB-dependent receptor</fullName>
    </submittedName>
</protein>
<keyword evidence="2" id="KW-0472">Membrane</keyword>
<evidence type="ECO:0000313" key="6">
    <source>
        <dbReference type="EMBL" id="MDC7693186.1"/>
    </source>
</evidence>
<feature type="signal peptide" evidence="4">
    <location>
        <begin position="1"/>
        <end position="34"/>
    </location>
</feature>
<dbReference type="Gene3D" id="2.170.130.10">
    <property type="entry name" value="TonB-dependent receptor, plug domain"/>
    <property type="match status" value="1"/>
</dbReference>
<dbReference type="PROSITE" id="PS00430">
    <property type="entry name" value="TONB_DEPENDENT_REC_1"/>
    <property type="match status" value="1"/>
</dbReference>
<keyword evidence="6" id="KW-0675">Receptor</keyword>
<evidence type="ECO:0000256" key="1">
    <source>
        <dbReference type="ARBA" id="ARBA00004442"/>
    </source>
</evidence>
<dbReference type="RefSeq" id="WP_272739940.1">
    <property type="nucleotide sequence ID" value="NZ_JAQQKW010000001.1"/>
</dbReference>
<feature type="chain" id="PRO_5046075872" evidence="4">
    <location>
        <begin position="35"/>
        <end position="1211"/>
    </location>
</feature>
<proteinExistence type="predicted"/>
<dbReference type="Pfam" id="PF07715">
    <property type="entry name" value="Plug"/>
    <property type="match status" value="1"/>
</dbReference>
<sequence length="1211" mass="132977">MQKSPSKSPRSSFAKYLMAGSGMVMLAVSGVTYAQEAAKGDEAVETVIVVGSRASQQSAIDRKKKARTAQDSIVADDVGSFPDRNLNEALSRIPGMAITRNGAGEGDGVSLRGNGPDLTRVEMDGMGVMSSGFDVAVSGANGGGRSADLRELPADLIKSVDVVKGNTPDMTEGGLGGSVLIKTRSGLDFKKPYFQMRVAGDRNSLSQKWSPDINIVASRKFFDNRLGVIFNINKSRRLNDSHALNNAGTNNRAGYTRFADFDNSPDKTFTFNPSLVAGDLANIPVLQSPLAAAPTTFFNSATPVEILTKSAAAKTKAECLAAFPTLTDAQLNTIQAGSNNATRQAAQAQRINEQITCLNQWNDYAPNLVRDQRLTQYEDRLAWDLRVDYRVTDHLSVYAKYQVTDRSQREDNRQRTRGGVTSISVPTVGFVTQSLTTNTNIPTNSLNVLTPVAGSGYYIYNGGMPTTSAVFDQTLGGSVVNMSFPTSGVAVNVVPGSIVMDKNHHLTQFDITNGTVNIDHIRNDQVWKNNYFLAGGEYKNGPLLIEFQASQADASYSRYDKRVSRSYNYGNATMRALPASGVWTFDLPATFDQDNMANFVQLAAPTAVGQPAYATYGIQYNPRRTESEELQAKFDLTYRIDDQLPFFKRFKTGASYRELTTDYWGAGGYLPKPGVSVPTNTLRGVVRACENVATTTAANACAYGYTPNAVTGTATNWLFGTETLTRDQMIAIWNNSLEKNADTFMNGYEGIDGLTNWTSIDVDKFYAQLASTGNYNFNCLKVCKGSDGNLYEQPKSNSVETITAAYYMIDFEQKLPFNMEFGGNFGMRMVKSEVTGSGYVGLSSIRKTAAYNPANPNLAAGITTTTITKPVFIDRSYTDWLPSYNAYLWVIPDQVVMRYSWSKTVARPPVGRLWPAGTCTNDERNEGVFDADGSVKDMTCTTFGNPDLKPYQATKNNTSLEWYPNKDTSVSLAYYRQKVRVGAPITVQRTNIAVFAGTDEIDPVTGAPLSSLDFTYNTYVNGPGYVQSGWEFATKTAFTFLPWKLKYTGSDFNVSTTKAGNAVTFIDPITGEGMDPQNQAKYFVNWTLWYDDGKTNARLAYQARDQVFLCVSGCGDTSVNNFPNLNPANLVRLPYNPGEPYYTKAYKYLDAKITHKLTPNMEFYFEGRNLLKEANVTIGSTNRGFSDISENPWSVAYGGRRFTVGMIYKMN</sequence>